<feature type="compositionally biased region" description="Basic and acidic residues" evidence="8">
    <location>
        <begin position="344"/>
        <end position="359"/>
    </location>
</feature>
<gene>
    <name evidence="11" type="ORF">PPERSA_04979</name>
</gene>
<dbReference type="NCBIfam" id="TIGR00291">
    <property type="entry name" value="RNA_SBDS"/>
    <property type="match status" value="1"/>
</dbReference>
<dbReference type="OrthoDB" id="10253092at2759"/>
<dbReference type="InParanoid" id="A0A0V0QVX5"/>
<dbReference type="EMBL" id="LDAU01000096">
    <property type="protein sequence ID" value="KRX06366.1"/>
    <property type="molecule type" value="Genomic_DNA"/>
</dbReference>
<dbReference type="OMA" id="YRECDSF"/>
<evidence type="ECO:0000256" key="1">
    <source>
        <dbReference type="ARBA" id="ARBA00004123"/>
    </source>
</evidence>
<evidence type="ECO:0000256" key="7">
    <source>
        <dbReference type="ARBA" id="ARBA00049708"/>
    </source>
</evidence>
<keyword evidence="6" id="KW-0539">Nucleus</keyword>
<dbReference type="GO" id="GO:0005634">
    <property type="term" value="C:nucleus"/>
    <property type="evidence" value="ECO:0007669"/>
    <property type="project" value="UniProtKB-SubCell"/>
</dbReference>
<feature type="region of interest" description="Disordered" evidence="8">
    <location>
        <begin position="291"/>
        <end position="322"/>
    </location>
</feature>
<name>A0A0V0QVX5_PSEPJ</name>
<reference evidence="11 12" key="1">
    <citation type="journal article" date="2015" name="Sci. Rep.">
        <title>Genome of the facultative scuticociliatosis pathogen Pseudocohnilembus persalinus provides insight into its virulence through horizontal gene transfer.</title>
        <authorList>
            <person name="Xiong J."/>
            <person name="Wang G."/>
            <person name="Cheng J."/>
            <person name="Tian M."/>
            <person name="Pan X."/>
            <person name="Warren A."/>
            <person name="Jiang C."/>
            <person name="Yuan D."/>
            <person name="Miao W."/>
        </authorList>
    </citation>
    <scope>NUCLEOTIDE SEQUENCE [LARGE SCALE GENOMIC DNA]</scope>
    <source>
        <strain evidence="11">36N120E</strain>
    </source>
</reference>
<organism evidence="11 12">
    <name type="scientific">Pseudocohnilembus persalinus</name>
    <name type="common">Ciliate</name>
    <dbReference type="NCBI Taxonomy" id="266149"/>
    <lineage>
        <taxon>Eukaryota</taxon>
        <taxon>Sar</taxon>
        <taxon>Alveolata</taxon>
        <taxon>Ciliophora</taxon>
        <taxon>Intramacronucleata</taxon>
        <taxon>Oligohymenophorea</taxon>
        <taxon>Scuticociliatia</taxon>
        <taxon>Philasterida</taxon>
        <taxon>Pseudocohnilembidae</taxon>
        <taxon>Pseudocohnilembus</taxon>
    </lineage>
</organism>
<proteinExistence type="inferred from homology"/>
<accession>A0A0V0QVX5</accession>
<keyword evidence="5" id="KW-0690">Ribosome biogenesis</keyword>
<comment type="subcellular location">
    <subcellularLocation>
        <location evidence="2">Cytoplasm</location>
    </subcellularLocation>
    <subcellularLocation>
        <location evidence="1">Nucleus</location>
    </subcellularLocation>
</comment>
<feature type="region of interest" description="Disordered" evidence="8">
    <location>
        <begin position="344"/>
        <end position="381"/>
    </location>
</feature>
<dbReference type="InterPro" id="IPR036786">
    <property type="entry name" value="Ribosome_mat_SBDS_N_sf"/>
</dbReference>
<dbReference type="InterPro" id="IPR037188">
    <property type="entry name" value="Sdo1/SBDS_central_sf"/>
</dbReference>
<dbReference type="AlphaFoldDB" id="A0A0V0QVX5"/>
<dbReference type="InterPro" id="IPR002140">
    <property type="entry name" value="Sdo1/SBDS"/>
</dbReference>
<dbReference type="InterPro" id="IPR039100">
    <property type="entry name" value="Sdo1/SBDS-like"/>
</dbReference>
<comment type="subunit">
    <text evidence="7">Associates with the 60S ribosomal subunit.</text>
</comment>
<feature type="domain" description="Ribosome maturation protein SDO1/SBDS N-terminal" evidence="9">
    <location>
        <begin position="16"/>
        <end position="102"/>
    </location>
</feature>
<evidence type="ECO:0000256" key="6">
    <source>
        <dbReference type="ARBA" id="ARBA00023242"/>
    </source>
</evidence>
<dbReference type="Proteomes" id="UP000054937">
    <property type="component" value="Unassembled WGS sequence"/>
</dbReference>
<evidence type="ECO:0000256" key="8">
    <source>
        <dbReference type="SAM" id="MobiDB-lite"/>
    </source>
</evidence>
<protein>
    <submittedName>
        <fullName evidence="11">Ribosome maturation protein SBDS, N-terminal</fullName>
    </submittedName>
</protein>
<evidence type="ECO:0000256" key="2">
    <source>
        <dbReference type="ARBA" id="ARBA00004496"/>
    </source>
</evidence>
<dbReference type="Gene3D" id="1.10.10.900">
    <property type="entry name" value="SBDS protein C-terminal domain, subdomain 1"/>
    <property type="match status" value="1"/>
</dbReference>
<dbReference type="Pfam" id="PF01172">
    <property type="entry name" value="SBDS_N"/>
    <property type="match status" value="1"/>
</dbReference>
<dbReference type="GO" id="GO:0005737">
    <property type="term" value="C:cytoplasm"/>
    <property type="evidence" value="ECO:0007669"/>
    <property type="project" value="UniProtKB-SubCell"/>
</dbReference>
<evidence type="ECO:0000313" key="12">
    <source>
        <dbReference type="Proteomes" id="UP000054937"/>
    </source>
</evidence>
<feature type="compositionally biased region" description="Basic and acidic residues" evidence="8">
    <location>
        <begin position="366"/>
        <end position="381"/>
    </location>
</feature>
<dbReference type="FunCoup" id="A0A0V0QVX5">
    <property type="interactions" value="21"/>
</dbReference>
<dbReference type="Pfam" id="PF09377">
    <property type="entry name" value="SBDS_domain_II"/>
    <property type="match status" value="1"/>
</dbReference>
<feature type="domain" description="Ribosome maturation protein SDO1/SBDS central" evidence="10">
    <location>
        <begin position="111"/>
        <end position="172"/>
    </location>
</feature>
<keyword evidence="12" id="KW-1185">Reference proteome</keyword>
<comment type="similarity">
    <text evidence="3">Belongs to the SDO1/SBDS family.</text>
</comment>
<dbReference type="SUPFAM" id="SSF89895">
    <property type="entry name" value="FYSH domain"/>
    <property type="match status" value="1"/>
</dbReference>
<evidence type="ECO:0000259" key="10">
    <source>
        <dbReference type="Pfam" id="PF09377"/>
    </source>
</evidence>
<feature type="compositionally biased region" description="Basic residues" evidence="8">
    <location>
        <begin position="295"/>
        <end position="305"/>
    </location>
</feature>
<dbReference type="PANTHER" id="PTHR10927">
    <property type="entry name" value="RIBOSOME MATURATION PROTEIN SBDS"/>
    <property type="match status" value="1"/>
</dbReference>
<evidence type="ECO:0000259" key="9">
    <source>
        <dbReference type="Pfam" id="PF01172"/>
    </source>
</evidence>
<evidence type="ECO:0000256" key="4">
    <source>
        <dbReference type="ARBA" id="ARBA00022490"/>
    </source>
</evidence>
<comment type="caution">
    <text evidence="11">The sequence shown here is derived from an EMBL/GenBank/DDBJ whole genome shotgun (WGS) entry which is preliminary data.</text>
</comment>
<evidence type="ECO:0000256" key="5">
    <source>
        <dbReference type="ARBA" id="ARBA00022517"/>
    </source>
</evidence>
<sequence>MASKLNQPTGFKKLTNVAFIKYKVGGQKFEIVCYKNKAINWRNGVEKDLSEVLQSEEVFENATHGTLAKKDQLAKVFPKMSKEDIIKVILEKGELQISDKEREVQLSNTQKDIINFVQEKVVHPESQRQFSIEQLSQAIQDIHFNVKPDQPAKKQALQCIQELQQKYYIMRANMKVSLIFKEKYQEKLDNLLKNIDITQTQKGQPQQDEQKKELICVIQPSKYRPLIDGLKQDKIPATCEVLVNNVINKNVQDISNTENVELRIRDDWKEEDPKKKQEQEELERKKLEEAEAAKKKNKKQRKKQHNRELKEQQEREEEEKQKKLNQLFMQQKQRDPNDIQSLLEEKKLMQKKQQEEEQKLQQQDENQNKNKDNQNGKKCTHCKDAVFSDPKEFRNHYKSDWHVENVKRKTKEQPALSYQEFQIIQLDAEFMK</sequence>
<feature type="compositionally biased region" description="Basic and acidic residues" evidence="8">
    <location>
        <begin position="306"/>
        <end position="322"/>
    </location>
</feature>
<dbReference type="InterPro" id="IPR019783">
    <property type="entry name" value="SDO1/SBDS_N"/>
</dbReference>
<dbReference type="SUPFAM" id="SSF109728">
    <property type="entry name" value="Hypothetical protein AF0491, middle domain"/>
    <property type="match status" value="1"/>
</dbReference>
<dbReference type="InterPro" id="IPR018978">
    <property type="entry name" value="SDO1/SBDS_central"/>
</dbReference>
<evidence type="ECO:0000256" key="3">
    <source>
        <dbReference type="ARBA" id="ARBA00007433"/>
    </source>
</evidence>
<keyword evidence="4" id="KW-0963">Cytoplasm</keyword>
<dbReference type="GO" id="GO:0042256">
    <property type="term" value="P:cytosolic ribosome assembly"/>
    <property type="evidence" value="ECO:0007669"/>
    <property type="project" value="InterPro"/>
</dbReference>
<evidence type="ECO:0000313" key="11">
    <source>
        <dbReference type="EMBL" id="KRX06366.1"/>
    </source>
</evidence>
<dbReference type="PANTHER" id="PTHR10927:SF1">
    <property type="entry name" value="RIBOSOME MATURATION PROTEIN SBDS"/>
    <property type="match status" value="1"/>
</dbReference>
<dbReference type="Gene3D" id="3.30.1250.10">
    <property type="entry name" value="Ribosome maturation protein SBDS, N-terminal domain"/>
    <property type="match status" value="1"/>
</dbReference>